<dbReference type="KEGG" id="loa:LOAG_01299"/>
<dbReference type="OMA" id="MSLDANF"/>
<accession>A0A1S0U9F5</accession>
<protein>
    <submittedName>
        <fullName evidence="2">Uncharacterized protein</fullName>
    </submittedName>
</protein>
<feature type="compositionally biased region" description="Low complexity" evidence="1">
    <location>
        <begin position="130"/>
        <end position="164"/>
    </location>
</feature>
<reference evidence="2" key="1">
    <citation type="submission" date="2012-04" db="EMBL/GenBank/DDBJ databases">
        <title>The Genome Sequence of Loa loa.</title>
        <authorList>
            <consortium name="The Broad Institute Genome Sequencing Platform"/>
            <consortium name="Broad Institute Genome Sequencing Center for Infectious Disease"/>
            <person name="Nutman T.B."/>
            <person name="Fink D.L."/>
            <person name="Russ C."/>
            <person name="Young S."/>
            <person name="Zeng Q."/>
            <person name="Gargeya S."/>
            <person name="Alvarado L."/>
            <person name="Berlin A."/>
            <person name="Chapman S.B."/>
            <person name="Chen Z."/>
            <person name="Freedman E."/>
            <person name="Gellesch M."/>
            <person name="Goldberg J."/>
            <person name="Griggs A."/>
            <person name="Gujja S."/>
            <person name="Heilman E.R."/>
            <person name="Heiman D."/>
            <person name="Howarth C."/>
            <person name="Mehta T."/>
            <person name="Neiman D."/>
            <person name="Pearson M."/>
            <person name="Roberts A."/>
            <person name="Saif S."/>
            <person name="Shea T."/>
            <person name="Shenoy N."/>
            <person name="Sisk P."/>
            <person name="Stolte C."/>
            <person name="Sykes S."/>
            <person name="White J."/>
            <person name="Yandava C."/>
            <person name="Haas B."/>
            <person name="Henn M.R."/>
            <person name="Nusbaum C."/>
            <person name="Birren B."/>
        </authorList>
    </citation>
    <scope>NUCLEOTIDE SEQUENCE [LARGE SCALE GENOMIC DNA]</scope>
</reference>
<sequence length="205" mass="22487">MSLDANFLRLVEVRQNDDHTSSLWTRGKLEPGLLIGVLDKGGENDANALLLLNLIRPLSNSENNFNILVRSVHQKICLQTSREIEVNERLIADRRIEIEQHLHDSGNGNDGDDDDDNMVAEDCLHIQRRSSQNPISSSISLPPSPSSSASSSLSSSPESSSSASRTTETAIAHPVTTNTSSSTANITTNSTVLQQLRQQQQYPER</sequence>
<dbReference type="AlphaFoldDB" id="A0A1S0U9F5"/>
<dbReference type="GeneID" id="9938673"/>
<dbReference type="EMBL" id="JH712075">
    <property type="protein sequence ID" value="EFO27193.2"/>
    <property type="molecule type" value="Genomic_DNA"/>
</dbReference>
<dbReference type="RefSeq" id="XP_020303870.1">
    <property type="nucleotide sequence ID" value="XM_020445697.1"/>
</dbReference>
<dbReference type="OrthoDB" id="9368434at2759"/>
<proteinExistence type="predicted"/>
<evidence type="ECO:0000313" key="2">
    <source>
        <dbReference type="EMBL" id="EFO27193.2"/>
    </source>
</evidence>
<name>A0A1S0U9F5_LOALO</name>
<feature type="compositionally biased region" description="Low complexity" evidence="1">
    <location>
        <begin position="176"/>
        <end position="205"/>
    </location>
</feature>
<gene>
    <name evidence="2" type="ORF">LOAG_01299</name>
</gene>
<dbReference type="CTD" id="9938673"/>
<organism evidence="2">
    <name type="scientific">Loa loa</name>
    <name type="common">Eye worm</name>
    <name type="synonym">Filaria loa</name>
    <dbReference type="NCBI Taxonomy" id="7209"/>
    <lineage>
        <taxon>Eukaryota</taxon>
        <taxon>Metazoa</taxon>
        <taxon>Ecdysozoa</taxon>
        <taxon>Nematoda</taxon>
        <taxon>Chromadorea</taxon>
        <taxon>Rhabditida</taxon>
        <taxon>Spirurina</taxon>
        <taxon>Spiruromorpha</taxon>
        <taxon>Filarioidea</taxon>
        <taxon>Onchocercidae</taxon>
        <taxon>Loa</taxon>
    </lineage>
</organism>
<feature type="region of interest" description="Disordered" evidence="1">
    <location>
        <begin position="128"/>
        <end position="205"/>
    </location>
</feature>
<evidence type="ECO:0000256" key="1">
    <source>
        <dbReference type="SAM" id="MobiDB-lite"/>
    </source>
</evidence>
<dbReference type="InParanoid" id="A0A1S0U9F5"/>